<dbReference type="EMBL" id="VFPQ01000001">
    <property type="protein sequence ID" value="TQM73864.1"/>
    <property type="molecule type" value="Genomic_DNA"/>
</dbReference>
<dbReference type="AlphaFoldDB" id="A0A543ITF5"/>
<comment type="caution">
    <text evidence="1">The sequence shown here is derived from an EMBL/GenBank/DDBJ whole genome shotgun (WGS) entry which is preliminary data.</text>
</comment>
<dbReference type="RefSeq" id="WP_142258121.1">
    <property type="nucleotide sequence ID" value="NZ_BMPV01000004.1"/>
</dbReference>
<dbReference type="Proteomes" id="UP000319213">
    <property type="component" value="Unassembled WGS sequence"/>
</dbReference>
<keyword evidence="2" id="KW-1185">Reference proteome</keyword>
<organism evidence="1 2">
    <name type="scientific">Thermopolyspora flexuosa</name>
    <dbReference type="NCBI Taxonomy" id="103836"/>
    <lineage>
        <taxon>Bacteria</taxon>
        <taxon>Bacillati</taxon>
        <taxon>Actinomycetota</taxon>
        <taxon>Actinomycetes</taxon>
        <taxon>Streptosporangiales</taxon>
        <taxon>Streptosporangiaceae</taxon>
        <taxon>Thermopolyspora</taxon>
    </lineage>
</organism>
<proteinExistence type="predicted"/>
<evidence type="ECO:0000313" key="2">
    <source>
        <dbReference type="Proteomes" id="UP000319213"/>
    </source>
</evidence>
<name>A0A543ITF5_9ACTN</name>
<reference evidence="1 2" key="1">
    <citation type="submission" date="2019-06" db="EMBL/GenBank/DDBJ databases">
        <title>Sequencing the genomes of 1000 actinobacteria strains.</title>
        <authorList>
            <person name="Klenk H.-P."/>
        </authorList>
    </citation>
    <scope>NUCLEOTIDE SEQUENCE [LARGE SCALE GENOMIC DNA]</scope>
    <source>
        <strain evidence="1 2">DSM 43186</strain>
    </source>
</reference>
<accession>A0A543ITF5</accession>
<protein>
    <submittedName>
        <fullName evidence="1">Uncharacterized protein</fullName>
    </submittedName>
</protein>
<sequence length="100" mass="11239">MDGDGRLTSDLIRERLGREVLRSRRLAKALAEAHERVARDEEETAATYDALAELNPTRPDLREKARRAREAAGIARECARWAQGIARRAAQREEERGASA</sequence>
<evidence type="ECO:0000313" key="1">
    <source>
        <dbReference type="EMBL" id="TQM73864.1"/>
    </source>
</evidence>
<gene>
    <name evidence="1" type="ORF">FHX40_0519</name>
</gene>